<keyword evidence="1" id="KW-0812">Transmembrane</keyword>
<keyword evidence="1" id="KW-0472">Membrane</keyword>
<evidence type="ECO:0000256" key="1">
    <source>
        <dbReference type="SAM" id="Phobius"/>
    </source>
</evidence>
<feature type="transmembrane region" description="Helical" evidence="1">
    <location>
        <begin position="46"/>
        <end position="64"/>
    </location>
</feature>
<proteinExistence type="predicted"/>
<feature type="transmembrane region" description="Helical" evidence="1">
    <location>
        <begin position="20"/>
        <end position="39"/>
    </location>
</feature>
<dbReference type="OrthoDB" id="9157092at2"/>
<evidence type="ECO:0008006" key="4">
    <source>
        <dbReference type="Google" id="ProtNLM"/>
    </source>
</evidence>
<dbReference type="EMBL" id="SNYL01000001">
    <property type="protein sequence ID" value="TDQ45254.1"/>
    <property type="molecule type" value="Genomic_DNA"/>
</dbReference>
<organism evidence="2 3">
    <name type="scientific">Tepidicella xavieri</name>
    <dbReference type="NCBI Taxonomy" id="360241"/>
    <lineage>
        <taxon>Bacteria</taxon>
        <taxon>Pseudomonadati</taxon>
        <taxon>Pseudomonadota</taxon>
        <taxon>Betaproteobacteria</taxon>
        <taxon>Burkholderiales</taxon>
        <taxon>Tepidicella</taxon>
    </lineage>
</organism>
<reference evidence="2 3" key="1">
    <citation type="submission" date="2019-03" db="EMBL/GenBank/DDBJ databases">
        <title>Genomic Encyclopedia of Type Strains, Phase IV (KMG-IV): sequencing the most valuable type-strain genomes for metagenomic binning, comparative biology and taxonomic classification.</title>
        <authorList>
            <person name="Goeker M."/>
        </authorList>
    </citation>
    <scope>NUCLEOTIDE SEQUENCE [LARGE SCALE GENOMIC DNA]</scope>
    <source>
        <strain evidence="2 3">DSM 19605</strain>
    </source>
</reference>
<name>A0A4R6UPS1_9BURK</name>
<comment type="caution">
    <text evidence="2">The sequence shown here is derived from an EMBL/GenBank/DDBJ whole genome shotgun (WGS) entry which is preliminary data.</text>
</comment>
<protein>
    <recommendedName>
        <fullName evidence="4">Toxin CptA</fullName>
    </recommendedName>
</protein>
<dbReference type="Proteomes" id="UP000295510">
    <property type="component" value="Unassembled WGS sequence"/>
</dbReference>
<accession>A0A4R6UPS1</accession>
<sequence length="151" mass="16909">MKGPPDLSYPCGAAHHEALGFWLLALLWASGLTVWALTTQTSDLPGAWWFSAVAGVACMGWGLWRVPHRCPGTLIWANDARGRGRWVLSRQDGAARPQHLERLQVVLDMQSSLLLRATAPDGTPHWIWLHRRDAPPHWHALRRTVFSQATP</sequence>
<dbReference type="RefSeq" id="WP_133595454.1">
    <property type="nucleotide sequence ID" value="NZ_SNYL01000001.1"/>
</dbReference>
<keyword evidence="3" id="KW-1185">Reference proteome</keyword>
<evidence type="ECO:0000313" key="2">
    <source>
        <dbReference type="EMBL" id="TDQ45254.1"/>
    </source>
</evidence>
<dbReference type="AlphaFoldDB" id="A0A4R6UPS1"/>
<gene>
    <name evidence="2" type="ORF">DFR43_101156</name>
</gene>
<evidence type="ECO:0000313" key="3">
    <source>
        <dbReference type="Proteomes" id="UP000295510"/>
    </source>
</evidence>
<keyword evidence="1" id="KW-1133">Transmembrane helix</keyword>